<comment type="caution">
    <text evidence="6">The sequence shown here is derived from an EMBL/GenBank/DDBJ whole genome shotgun (WGS) entry which is preliminary data.</text>
</comment>
<dbReference type="InterPro" id="IPR001647">
    <property type="entry name" value="HTH_TetR"/>
</dbReference>
<dbReference type="AlphaFoldDB" id="A0AAE4CAW7"/>
<evidence type="ECO:0000313" key="6">
    <source>
        <dbReference type="EMBL" id="MDR7277422.1"/>
    </source>
</evidence>
<dbReference type="SUPFAM" id="SSF46689">
    <property type="entry name" value="Homeodomain-like"/>
    <property type="match status" value="1"/>
</dbReference>
<evidence type="ECO:0000259" key="5">
    <source>
        <dbReference type="PROSITE" id="PS50977"/>
    </source>
</evidence>
<keyword evidence="1" id="KW-0805">Transcription regulation</keyword>
<evidence type="ECO:0000256" key="1">
    <source>
        <dbReference type="ARBA" id="ARBA00023015"/>
    </source>
</evidence>
<gene>
    <name evidence="6" type="ORF">J2S41_004200</name>
</gene>
<evidence type="ECO:0000256" key="4">
    <source>
        <dbReference type="PROSITE-ProRule" id="PRU00335"/>
    </source>
</evidence>
<dbReference type="PANTHER" id="PTHR30055">
    <property type="entry name" value="HTH-TYPE TRANSCRIPTIONAL REGULATOR RUTR"/>
    <property type="match status" value="1"/>
</dbReference>
<dbReference type="GO" id="GO:0000976">
    <property type="term" value="F:transcription cis-regulatory region binding"/>
    <property type="evidence" value="ECO:0007669"/>
    <property type="project" value="TreeGrafter"/>
</dbReference>
<sequence length="205" mass="22771">MDTHAPIGRRERKKAATRAAIVDAATALFLERSFDDVTVREIADRADVSPTTVFAHFPRKEALVFHHEEAQHERLVAAVRDRPAGTSVSAALHAHFRAELAGMDLDREGASGRLFALIDQTPALQGYATQMWLRREDALTAALTDEFGLPEPTPELRAYVRFALQLELLADTDPDPTATLDAGFRLLDHGWNHYLTQRSPHTDPA</sequence>
<dbReference type="InterPro" id="IPR009057">
    <property type="entry name" value="Homeodomain-like_sf"/>
</dbReference>
<keyword evidence="2 4" id="KW-0238">DNA-binding</keyword>
<dbReference type="PANTHER" id="PTHR30055:SF234">
    <property type="entry name" value="HTH-TYPE TRANSCRIPTIONAL REGULATOR BETI"/>
    <property type="match status" value="1"/>
</dbReference>
<dbReference type="PRINTS" id="PR00455">
    <property type="entry name" value="HTHTETR"/>
</dbReference>
<reference evidence="6" key="1">
    <citation type="submission" date="2023-07" db="EMBL/GenBank/DDBJ databases">
        <title>Sequencing the genomes of 1000 actinobacteria strains.</title>
        <authorList>
            <person name="Klenk H.-P."/>
        </authorList>
    </citation>
    <scope>NUCLEOTIDE SEQUENCE</scope>
    <source>
        <strain evidence="6">DSM 44707</strain>
    </source>
</reference>
<name>A0AAE4CAW7_9ACTN</name>
<keyword evidence="3" id="KW-0804">Transcription</keyword>
<evidence type="ECO:0000313" key="7">
    <source>
        <dbReference type="Proteomes" id="UP001183643"/>
    </source>
</evidence>
<feature type="DNA-binding region" description="H-T-H motif" evidence="4">
    <location>
        <begin position="38"/>
        <end position="57"/>
    </location>
</feature>
<protein>
    <submittedName>
        <fullName evidence="6">AcrR family transcriptional regulator</fullName>
    </submittedName>
</protein>
<dbReference type="GO" id="GO:0003700">
    <property type="term" value="F:DNA-binding transcription factor activity"/>
    <property type="evidence" value="ECO:0007669"/>
    <property type="project" value="TreeGrafter"/>
</dbReference>
<dbReference type="Gene3D" id="1.10.357.10">
    <property type="entry name" value="Tetracycline Repressor, domain 2"/>
    <property type="match status" value="1"/>
</dbReference>
<feature type="domain" description="HTH tetR-type" evidence="5">
    <location>
        <begin position="15"/>
        <end position="75"/>
    </location>
</feature>
<accession>A0AAE4CAW7</accession>
<dbReference type="EMBL" id="JAVDYB010000001">
    <property type="protein sequence ID" value="MDR7277422.1"/>
    <property type="molecule type" value="Genomic_DNA"/>
</dbReference>
<dbReference type="Pfam" id="PF00440">
    <property type="entry name" value="TetR_N"/>
    <property type="match status" value="1"/>
</dbReference>
<dbReference type="Gene3D" id="1.10.10.60">
    <property type="entry name" value="Homeodomain-like"/>
    <property type="match status" value="1"/>
</dbReference>
<keyword evidence="7" id="KW-1185">Reference proteome</keyword>
<evidence type="ECO:0000256" key="3">
    <source>
        <dbReference type="ARBA" id="ARBA00023163"/>
    </source>
</evidence>
<dbReference type="PROSITE" id="PS50977">
    <property type="entry name" value="HTH_TETR_2"/>
    <property type="match status" value="1"/>
</dbReference>
<dbReference type="RefSeq" id="WP_310369711.1">
    <property type="nucleotide sequence ID" value="NZ_JAVDYB010000001.1"/>
</dbReference>
<dbReference type="Proteomes" id="UP001183643">
    <property type="component" value="Unassembled WGS sequence"/>
</dbReference>
<organism evidence="6 7">
    <name type="scientific">Catenuloplanes atrovinosus</name>
    <dbReference type="NCBI Taxonomy" id="137266"/>
    <lineage>
        <taxon>Bacteria</taxon>
        <taxon>Bacillati</taxon>
        <taxon>Actinomycetota</taxon>
        <taxon>Actinomycetes</taxon>
        <taxon>Micromonosporales</taxon>
        <taxon>Micromonosporaceae</taxon>
        <taxon>Catenuloplanes</taxon>
    </lineage>
</organism>
<dbReference type="InterPro" id="IPR050109">
    <property type="entry name" value="HTH-type_TetR-like_transc_reg"/>
</dbReference>
<evidence type="ECO:0000256" key="2">
    <source>
        <dbReference type="ARBA" id="ARBA00023125"/>
    </source>
</evidence>
<proteinExistence type="predicted"/>